<keyword evidence="2 6" id="KW-0349">Heme</keyword>
<keyword evidence="8" id="KW-0456">Lyase</keyword>
<comment type="caution">
    <text evidence="8">The sequence shown here is derived from an EMBL/GenBank/DDBJ whole genome shotgun (WGS) entry which is preliminary data.</text>
</comment>
<keyword evidence="9" id="KW-1185">Reference proteome</keyword>
<proteinExistence type="inferred from homology"/>
<dbReference type="PANTHER" id="PTHR47870:SF2">
    <property type="entry name" value="FORMATE-DEPENDENT NITRITE REDUCTASE COMPLEX SUBUNIT NRFF"/>
    <property type="match status" value="1"/>
</dbReference>
<dbReference type="GO" id="GO:0016829">
    <property type="term" value="F:lyase activity"/>
    <property type="evidence" value="ECO:0007669"/>
    <property type="project" value="UniProtKB-KW"/>
</dbReference>
<feature type="domain" description="CcmH/CycL/Ccl2/NrfF N-terminal" evidence="7">
    <location>
        <begin position="51"/>
        <end position="169"/>
    </location>
</feature>
<dbReference type="InterPro" id="IPR017565">
    <property type="entry name" value="For-dep_Cytc_NO2Rdtase_NrfF"/>
</dbReference>
<accession>A0A2T3JCI7</accession>
<dbReference type="GO" id="GO:0017004">
    <property type="term" value="P:cytochrome complex assembly"/>
    <property type="evidence" value="ECO:0007669"/>
    <property type="project" value="UniProtKB-ARBA"/>
</dbReference>
<keyword evidence="5 6" id="KW-0408">Iron</keyword>
<dbReference type="FunFam" id="1.10.8.640:FF:000001">
    <property type="entry name" value="Cytochrome c-type biogenesis protein"/>
    <property type="match status" value="1"/>
</dbReference>
<evidence type="ECO:0000256" key="4">
    <source>
        <dbReference type="ARBA" id="ARBA00022729"/>
    </source>
</evidence>
<evidence type="ECO:0000313" key="8">
    <source>
        <dbReference type="EMBL" id="PSU46562.1"/>
    </source>
</evidence>
<keyword evidence="4 6" id="KW-0732">Signal</keyword>
<comment type="function">
    <text evidence="6">Possible subunit of a heme lyase.</text>
</comment>
<keyword evidence="6" id="KW-1133">Transmembrane helix</keyword>
<dbReference type="RefSeq" id="WP_107243928.1">
    <property type="nucleotide sequence ID" value="NZ_PYMJ01000020.1"/>
</dbReference>
<dbReference type="InterPro" id="IPR005616">
    <property type="entry name" value="CcmH/CycL/Ccl2/NrfF_N"/>
</dbReference>
<gene>
    <name evidence="8" type="primary">nrfF</name>
    <name evidence="8" type="ORF">C9J12_17730</name>
</gene>
<keyword evidence="6" id="KW-0472">Membrane</keyword>
<dbReference type="GO" id="GO:0046872">
    <property type="term" value="F:metal ion binding"/>
    <property type="evidence" value="ECO:0007669"/>
    <property type="project" value="UniProtKB-KW"/>
</dbReference>
<comment type="similarity">
    <text evidence="1 6">Belongs to the CcmH/CycL/Ccl2/NrfF family.</text>
</comment>
<evidence type="ECO:0000259" key="7">
    <source>
        <dbReference type="Pfam" id="PF03918"/>
    </source>
</evidence>
<keyword evidence="6" id="KW-0812">Transmembrane</keyword>
<dbReference type="EMBL" id="PYMJ01000020">
    <property type="protein sequence ID" value="PSU46562.1"/>
    <property type="molecule type" value="Genomic_DNA"/>
</dbReference>
<dbReference type="Pfam" id="PF03918">
    <property type="entry name" value="CcmH"/>
    <property type="match status" value="1"/>
</dbReference>
<feature type="transmembrane region" description="Helical" evidence="6">
    <location>
        <begin position="142"/>
        <end position="163"/>
    </location>
</feature>
<dbReference type="AlphaFoldDB" id="A0A2T3JCI7"/>
<dbReference type="Gene3D" id="1.10.8.640">
    <property type="entry name" value="Cytochrome C biogenesis protein"/>
    <property type="match status" value="1"/>
</dbReference>
<sequence>MIRLYLKPLHLKEPHLNLSKAPYLALIFGFIIVILSVLSPVQASGEQIFIAADSQLVESVETFQFRSPLEHKRALELAKTLRCPQCQNQNLIESNSPVAKDLRLKVYQMINAGSTDQEVIEFMTSRFGDFVLYQPKFTPQTYVLWLAPFFILLLFGLLGIRSIRSNRREDKL</sequence>
<feature type="transmembrane region" description="Helical" evidence="6">
    <location>
        <begin position="21"/>
        <end position="39"/>
    </location>
</feature>
<keyword evidence="3 6" id="KW-0479">Metal-binding</keyword>
<evidence type="ECO:0000313" key="9">
    <source>
        <dbReference type="Proteomes" id="UP000240987"/>
    </source>
</evidence>
<dbReference type="CDD" id="cd16378">
    <property type="entry name" value="CcmH_N"/>
    <property type="match status" value="1"/>
</dbReference>
<dbReference type="InterPro" id="IPR051263">
    <property type="entry name" value="C-type_cytochrome_biogenesis"/>
</dbReference>
<evidence type="ECO:0000256" key="3">
    <source>
        <dbReference type="ARBA" id="ARBA00022723"/>
    </source>
</evidence>
<dbReference type="PANTHER" id="PTHR47870">
    <property type="entry name" value="CYTOCHROME C-TYPE BIOGENESIS PROTEIN CCMH"/>
    <property type="match status" value="1"/>
</dbReference>
<evidence type="ECO:0000256" key="2">
    <source>
        <dbReference type="ARBA" id="ARBA00022617"/>
    </source>
</evidence>
<dbReference type="NCBIfam" id="TIGR03147">
    <property type="entry name" value="cyt_nit_nrfF"/>
    <property type="match status" value="1"/>
</dbReference>
<dbReference type="GO" id="GO:0005886">
    <property type="term" value="C:plasma membrane"/>
    <property type="evidence" value="ECO:0007669"/>
    <property type="project" value="TreeGrafter"/>
</dbReference>
<dbReference type="OrthoDB" id="9804975at2"/>
<evidence type="ECO:0000256" key="5">
    <source>
        <dbReference type="ARBA" id="ARBA00023004"/>
    </source>
</evidence>
<dbReference type="InterPro" id="IPR038297">
    <property type="entry name" value="CcmH/CycL/NrfF/Ccl2_sf"/>
</dbReference>
<evidence type="ECO:0000256" key="1">
    <source>
        <dbReference type="ARBA" id="ARBA00010342"/>
    </source>
</evidence>
<dbReference type="Proteomes" id="UP000240987">
    <property type="component" value="Unassembled WGS sequence"/>
</dbReference>
<evidence type="ECO:0000256" key="6">
    <source>
        <dbReference type="RuleBase" id="RU364112"/>
    </source>
</evidence>
<protein>
    <recommendedName>
        <fullName evidence="6">Formate-dependent nitrite reductase complex subunit</fullName>
    </recommendedName>
</protein>
<reference evidence="8 9" key="1">
    <citation type="submission" date="2018-01" db="EMBL/GenBank/DDBJ databases">
        <title>Whole genome sequencing of Histamine producing bacteria.</title>
        <authorList>
            <person name="Butler K."/>
        </authorList>
    </citation>
    <scope>NUCLEOTIDE SEQUENCE [LARGE SCALE GENOMIC DNA]</scope>
    <source>
        <strain evidence="8 9">JCM 12947</strain>
    </source>
</reference>
<name>A0A2T3JCI7_9GAMM</name>
<organism evidence="8 9">
    <name type="scientific">Photobacterium frigidiphilum</name>
    <dbReference type="NCBI Taxonomy" id="264736"/>
    <lineage>
        <taxon>Bacteria</taxon>
        <taxon>Pseudomonadati</taxon>
        <taxon>Pseudomonadota</taxon>
        <taxon>Gammaproteobacteria</taxon>
        <taxon>Vibrionales</taxon>
        <taxon>Vibrionaceae</taxon>
        <taxon>Photobacterium</taxon>
    </lineage>
</organism>